<name>A0ABV5VZK7_9BACL</name>
<dbReference type="InterPro" id="IPR002509">
    <property type="entry name" value="NODB_dom"/>
</dbReference>
<keyword evidence="1" id="KW-0479">Metal-binding</keyword>
<evidence type="ECO:0000313" key="6">
    <source>
        <dbReference type="Proteomes" id="UP001589619"/>
    </source>
</evidence>
<accession>A0ABV5VZK7</accession>
<proteinExistence type="predicted"/>
<evidence type="ECO:0000256" key="1">
    <source>
        <dbReference type="ARBA" id="ARBA00022723"/>
    </source>
</evidence>
<protein>
    <submittedName>
        <fullName evidence="5">Polysaccharide deacetylase family protein</fullName>
        <ecNumber evidence="5">3.-.-.-</ecNumber>
    </submittedName>
</protein>
<comment type="caution">
    <text evidence="5">The sequence shown here is derived from an EMBL/GenBank/DDBJ whole genome shotgun (WGS) entry which is preliminary data.</text>
</comment>
<sequence>MGRRRGWKVTVMSAVMLLIFTGYTSETTVLTGGEPLLAGPGMTADNAGEESAVVSAKNPSAATGKASQPGATTNERGAGTPAAATKANGGTVANPPLQPAKTDTPTSGSVKQAGTRKHDEKRVALTFDDGPDKKYTPLILEVLKKQEVKATFFVVGLQVSKYGDMLKRISEEGHAIGNHTWDHADLTKRTTKEVAEEIDKADEAIRHALGKNTDLFRAPYGATNDNVKQAVGQERRSIGWTVDTRDWAGTTPAEMLEKVKKQTKPDGIILMHCFGGKNGKLDNTIEALPQVIDYLRGEGFTFVTVPELLAEQA</sequence>
<evidence type="ECO:0000256" key="3">
    <source>
        <dbReference type="SAM" id="MobiDB-lite"/>
    </source>
</evidence>
<reference evidence="5 6" key="1">
    <citation type="submission" date="2024-09" db="EMBL/GenBank/DDBJ databases">
        <authorList>
            <person name="Sun Q."/>
            <person name="Mori K."/>
        </authorList>
    </citation>
    <scope>NUCLEOTIDE SEQUENCE [LARGE SCALE GENOMIC DNA]</scope>
    <source>
        <strain evidence="5 6">JCM 12520</strain>
    </source>
</reference>
<dbReference type="PROSITE" id="PS51677">
    <property type="entry name" value="NODB"/>
    <property type="match status" value="1"/>
</dbReference>
<dbReference type="SUPFAM" id="SSF88713">
    <property type="entry name" value="Glycoside hydrolase/deacetylase"/>
    <property type="match status" value="1"/>
</dbReference>
<dbReference type="InterPro" id="IPR050248">
    <property type="entry name" value="Polysacc_deacetylase_ArnD"/>
</dbReference>
<feature type="region of interest" description="Disordered" evidence="3">
    <location>
        <begin position="41"/>
        <end position="119"/>
    </location>
</feature>
<dbReference type="EC" id="3.-.-.-" evidence="5"/>
<dbReference type="EMBL" id="JBHMAG010000013">
    <property type="protein sequence ID" value="MFB9753732.1"/>
    <property type="molecule type" value="Genomic_DNA"/>
</dbReference>
<organism evidence="5 6">
    <name type="scientific">Paenibacillus hodogayensis</name>
    <dbReference type="NCBI Taxonomy" id="279208"/>
    <lineage>
        <taxon>Bacteria</taxon>
        <taxon>Bacillati</taxon>
        <taxon>Bacillota</taxon>
        <taxon>Bacilli</taxon>
        <taxon>Bacillales</taxon>
        <taxon>Paenibacillaceae</taxon>
        <taxon>Paenibacillus</taxon>
    </lineage>
</organism>
<dbReference type="PANTHER" id="PTHR10587:SF133">
    <property type="entry name" value="CHITIN DEACETYLASE 1-RELATED"/>
    <property type="match status" value="1"/>
</dbReference>
<evidence type="ECO:0000256" key="2">
    <source>
        <dbReference type="ARBA" id="ARBA00022801"/>
    </source>
</evidence>
<evidence type="ECO:0000259" key="4">
    <source>
        <dbReference type="PROSITE" id="PS51677"/>
    </source>
</evidence>
<keyword evidence="2 5" id="KW-0378">Hydrolase</keyword>
<dbReference type="RefSeq" id="WP_344914871.1">
    <property type="nucleotide sequence ID" value="NZ_BAAAYO010000014.1"/>
</dbReference>
<dbReference type="Gene3D" id="3.20.20.370">
    <property type="entry name" value="Glycoside hydrolase/deacetylase"/>
    <property type="match status" value="1"/>
</dbReference>
<feature type="domain" description="NodB homology" evidence="4">
    <location>
        <begin position="121"/>
        <end position="303"/>
    </location>
</feature>
<evidence type="ECO:0000313" key="5">
    <source>
        <dbReference type="EMBL" id="MFB9753732.1"/>
    </source>
</evidence>
<dbReference type="InterPro" id="IPR011330">
    <property type="entry name" value="Glyco_hydro/deAcase_b/a-brl"/>
</dbReference>
<dbReference type="PANTHER" id="PTHR10587">
    <property type="entry name" value="GLYCOSYL TRANSFERASE-RELATED"/>
    <property type="match status" value="1"/>
</dbReference>
<keyword evidence="6" id="KW-1185">Reference proteome</keyword>
<feature type="compositionally biased region" description="Polar residues" evidence="3">
    <location>
        <begin position="101"/>
        <end position="112"/>
    </location>
</feature>
<gene>
    <name evidence="5" type="ORF">ACFFNY_19360</name>
</gene>
<dbReference type="Proteomes" id="UP001589619">
    <property type="component" value="Unassembled WGS sequence"/>
</dbReference>
<dbReference type="Pfam" id="PF01522">
    <property type="entry name" value="Polysacc_deac_1"/>
    <property type="match status" value="1"/>
</dbReference>
<dbReference type="CDD" id="cd10917">
    <property type="entry name" value="CE4_NodB_like_6s_7s"/>
    <property type="match status" value="1"/>
</dbReference>
<feature type="compositionally biased region" description="Polar residues" evidence="3">
    <location>
        <begin position="57"/>
        <end position="75"/>
    </location>
</feature>
<dbReference type="GO" id="GO:0016787">
    <property type="term" value="F:hydrolase activity"/>
    <property type="evidence" value="ECO:0007669"/>
    <property type="project" value="UniProtKB-KW"/>
</dbReference>